<keyword evidence="4" id="KW-0539">Nucleus</keyword>
<evidence type="ECO:0000256" key="3">
    <source>
        <dbReference type="ARBA" id="ARBA00023163"/>
    </source>
</evidence>
<dbReference type="PROSITE" id="PS51294">
    <property type="entry name" value="HTH_MYB"/>
    <property type="match status" value="1"/>
</dbReference>
<keyword evidence="3" id="KW-0804">Transcription</keyword>
<gene>
    <name evidence="7" type="primary">HHO3_3</name>
    <name evidence="6" type="synonym">HHO3_2</name>
    <name evidence="7" type="ORF">CK203_029020</name>
    <name evidence="6" type="ORF">CK203_085076</name>
</gene>
<proteinExistence type="predicted"/>
<dbReference type="GO" id="GO:0003677">
    <property type="term" value="F:DNA binding"/>
    <property type="evidence" value="ECO:0007669"/>
    <property type="project" value="UniProtKB-KW"/>
</dbReference>
<dbReference type="InterPro" id="IPR044787">
    <property type="entry name" value="HHO5-like"/>
</dbReference>
<reference evidence="7 8" key="1">
    <citation type="journal article" date="2018" name="PLoS Genet.">
        <title>Population sequencing reveals clonal diversity and ancestral inbreeding in the grapevine cultivar Chardonnay.</title>
        <authorList>
            <person name="Roach M.J."/>
            <person name="Johnson D.L."/>
            <person name="Bohlmann J."/>
            <person name="van Vuuren H.J."/>
            <person name="Jones S.J."/>
            <person name="Pretorius I.S."/>
            <person name="Schmidt S.A."/>
            <person name="Borneman A.R."/>
        </authorList>
    </citation>
    <scope>NUCLEOTIDE SEQUENCE [LARGE SCALE GENOMIC DNA]</scope>
    <source>
        <strain evidence="8">cv. Chardonnay</strain>
        <strain evidence="7">I10V1</strain>
        <tissue evidence="7">Leaf</tissue>
    </source>
</reference>
<evidence type="ECO:0000313" key="6">
    <source>
        <dbReference type="EMBL" id="RVW39284.1"/>
    </source>
</evidence>
<keyword evidence="2" id="KW-0805">Transcription regulation</keyword>
<dbReference type="Proteomes" id="UP000288805">
    <property type="component" value="Unassembled WGS sequence"/>
</dbReference>
<evidence type="ECO:0000256" key="1">
    <source>
        <dbReference type="ARBA" id="ARBA00004123"/>
    </source>
</evidence>
<organism evidence="7 8">
    <name type="scientific">Vitis vinifera</name>
    <name type="common">Grape</name>
    <dbReference type="NCBI Taxonomy" id="29760"/>
    <lineage>
        <taxon>Eukaryota</taxon>
        <taxon>Viridiplantae</taxon>
        <taxon>Streptophyta</taxon>
        <taxon>Embryophyta</taxon>
        <taxon>Tracheophyta</taxon>
        <taxon>Spermatophyta</taxon>
        <taxon>Magnoliopsida</taxon>
        <taxon>eudicotyledons</taxon>
        <taxon>Gunneridae</taxon>
        <taxon>Pentapetalae</taxon>
        <taxon>rosids</taxon>
        <taxon>Vitales</taxon>
        <taxon>Vitaceae</taxon>
        <taxon>Viteae</taxon>
        <taxon>Vitis</taxon>
    </lineage>
</organism>
<sequence length="80" mass="8743">MAAAQLLGGPQVATPKQIRRIMQVGLTNDQVTSHLQKVRLQNKDPQVPNIEAANQHNAKPANQQAWFQDSWAAEGQSGQS</sequence>
<comment type="caution">
    <text evidence="7">The sequence shown here is derived from an EMBL/GenBank/DDBJ whole genome shotgun (WGS) entry which is preliminary data.</text>
</comment>
<evidence type="ECO:0000259" key="5">
    <source>
        <dbReference type="PROSITE" id="PS51294"/>
    </source>
</evidence>
<dbReference type="GO" id="GO:0003700">
    <property type="term" value="F:DNA-binding transcription factor activity"/>
    <property type="evidence" value="ECO:0007669"/>
    <property type="project" value="InterPro"/>
</dbReference>
<evidence type="ECO:0000256" key="2">
    <source>
        <dbReference type="ARBA" id="ARBA00023015"/>
    </source>
</evidence>
<comment type="subcellular location">
    <subcellularLocation>
        <location evidence="1">Nucleus</location>
    </subcellularLocation>
</comment>
<protein>
    <submittedName>
        <fullName evidence="7">Transcription factor HHO3</fullName>
    </submittedName>
</protein>
<evidence type="ECO:0000313" key="7">
    <source>
        <dbReference type="EMBL" id="RVW98019.1"/>
    </source>
</evidence>
<evidence type="ECO:0000313" key="8">
    <source>
        <dbReference type="Proteomes" id="UP000288805"/>
    </source>
</evidence>
<dbReference type="EMBL" id="QGNW01001490">
    <property type="protein sequence ID" value="RVW39284.1"/>
    <property type="molecule type" value="Genomic_DNA"/>
</dbReference>
<dbReference type="PANTHER" id="PTHR31003:SF22">
    <property type="entry name" value="TRANSCRIPTION FACTOR HHO5"/>
    <property type="match status" value="1"/>
</dbReference>
<accession>A0A438IMT0</accession>
<name>A0A438IMT0_VITVI</name>
<dbReference type="InterPro" id="IPR006447">
    <property type="entry name" value="Myb_dom_plants"/>
</dbReference>
<dbReference type="GO" id="GO:0005634">
    <property type="term" value="C:nucleus"/>
    <property type="evidence" value="ECO:0007669"/>
    <property type="project" value="UniProtKB-SubCell"/>
</dbReference>
<dbReference type="InterPro" id="IPR017930">
    <property type="entry name" value="Myb_dom"/>
</dbReference>
<dbReference type="NCBIfam" id="TIGR01557">
    <property type="entry name" value="myb_SHAQKYF"/>
    <property type="match status" value="1"/>
</dbReference>
<dbReference type="EMBL" id="QGNW01000096">
    <property type="protein sequence ID" value="RVW98019.1"/>
    <property type="molecule type" value="Genomic_DNA"/>
</dbReference>
<dbReference type="AlphaFoldDB" id="A0A438IMT0"/>
<dbReference type="PANTHER" id="PTHR31003">
    <property type="entry name" value="MYB FAMILY TRANSCRIPTION FACTOR"/>
    <property type="match status" value="1"/>
</dbReference>
<evidence type="ECO:0000256" key="4">
    <source>
        <dbReference type="ARBA" id="ARBA00023242"/>
    </source>
</evidence>
<dbReference type="Gene3D" id="1.10.10.60">
    <property type="entry name" value="Homeodomain-like"/>
    <property type="match status" value="1"/>
</dbReference>
<feature type="domain" description="HTH myb-type" evidence="5">
    <location>
        <begin position="1"/>
        <end position="43"/>
    </location>
</feature>